<organism evidence="4 5">
    <name type="scientific">Halolamina pelagica</name>
    <dbReference type="NCBI Taxonomy" id="699431"/>
    <lineage>
        <taxon>Archaea</taxon>
        <taxon>Methanobacteriati</taxon>
        <taxon>Methanobacteriota</taxon>
        <taxon>Stenosarchaea group</taxon>
        <taxon>Halobacteria</taxon>
        <taxon>Halobacteriales</taxon>
        <taxon>Haloferacaceae</taxon>
    </lineage>
</organism>
<dbReference type="RefSeq" id="WP_074876739.1">
    <property type="nucleotide sequence ID" value="NZ_FOXI01000003.1"/>
</dbReference>
<feature type="region of interest" description="Disordered" evidence="1">
    <location>
        <begin position="1"/>
        <end position="32"/>
    </location>
</feature>
<evidence type="ECO:0000259" key="3">
    <source>
        <dbReference type="Pfam" id="PF24035"/>
    </source>
</evidence>
<reference evidence="5" key="1">
    <citation type="submission" date="2016-10" db="EMBL/GenBank/DDBJ databases">
        <authorList>
            <person name="Varghese N."/>
            <person name="Submissions S."/>
        </authorList>
    </citation>
    <scope>NUCLEOTIDE SEQUENCE [LARGE SCALE GENOMIC DNA]</scope>
    <source>
        <strain evidence="5">CGMCC 1.10329</strain>
    </source>
</reference>
<keyword evidence="2" id="KW-0812">Transmembrane</keyword>
<evidence type="ECO:0000313" key="4">
    <source>
        <dbReference type="EMBL" id="SFP42832.1"/>
    </source>
</evidence>
<evidence type="ECO:0000313" key="5">
    <source>
        <dbReference type="Proteomes" id="UP000183769"/>
    </source>
</evidence>
<dbReference type="Gene3D" id="1.10.10.10">
    <property type="entry name" value="Winged helix-like DNA-binding domain superfamily/Winged helix DNA-binding domain"/>
    <property type="match status" value="1"/>
</dbReference>
<dbReference type="AlphaFoldDB" id="A0A1I5Q9E9"/>
<dbReference type="Pfam" id="PF24035">
    <property type="entry name" value="DUF7344"/>
    <property type="match status" value="1"/>
</dbReference>
<feature type="compositionally biased region" description="Polar residues" evidence="1">
    <location>
        <begin position="17"/>
        <end position="32"/>
    </location>
</feature>
<keyword evidence="2" id="KW-1133">Transmembrane helix</keyword>
<feature type="transmembrane region" description="Helical" evidence="2">
    <location>
        <begin position="142"/>
        <end position="159"/>
    </location>
</feature>
<feature type="domain" description="DUF7344" evidence="3">
    <location>
        <begin position="38"/>
        <end position="117"/>
    </location>
</feature>
<protein>
    <recommendedName>
        <fullName evidence="3">DUF7344 domain-containing protein</fullName>
    </recommendedName>
</protein>
<accession>A0A1I5Q9E9</accession>
<dbReference type="InterPro" id="IPR036388">
    <property type="entry name" value="WH-like_DNA-bd_sf"/>
</dbReference>
<feature type="transmembrane region" description="Helical" evidence="2">
    <location>
        <begin position="171"/>
        <end position="189"/>
    </location>
</feature>
<keyword evidence="2" id="KW-0472">Membrane</keyword>
<dbReference type="Proteomes" id="UP000183769">
    <property type="component" value="Unassembled WGS sequence"/>
</dbReference>
<name>A0A1I5Q9E9_9EURY</name>
<proteinExistence type="predicted"/>
<evidence type="ECO:0000256" key="1">
    <source>
        <dbReference type="SAM" id="MobiDB-lite"/>
    </source>
</evidence>
<keyword evidence="5" id="KW-1185">Reference proteome</keyword>
<dbReference type="InterPro" id="IPR055768">
    <property type="entry name" value="DUF7344"/>
</dbReference>
<dbReference type="InterPro" id="IPR036390">
    <property type="entry name" value="WH_DNA-bd_sf"/>
</dbReference>
<evidence type="ECO:0000256" key="2">
    <source>
        <dbReference type="SAM" id="Phobius"/>
    </source>
</evidence>
<dbReference type="SUPFAM" id="SSF46785">
    <property type="entry name" value="Winged helix' DNA-binding domain"/>
    <property type="match status" value="1"/>
</dbReference>
<sequence>MAQLTQVEEAADRTAELPTSSEHCPETPTQSFSRDRVFELLSNRRRRLVLYYLRNEEDEATVRELASEIAAWENGVEEAAVTYKQRKRVYTSLYQSHLPKMDEYGVVEYEQNRGEVRLTEEGETLDAYLEVVSGNDLPWSDYFLGLSLLSFAFLIAVTVELPPFAPLSPSVAGLLVGAAFGLSALVHMVRTHRSRVLS</sequence>
<gene>
    <name evidence="4" type="ORF">SAMN05216277_103318</name>
</gene>
<dbReference type="EMBL" id="FOXI01000003">
    <property type="protein sequence ID" value="SFP42832.1"/>
    <property type="molecule type" value="Genomic_DNA"/>
</dbReference>